<evidence type="ECO:0000256" key="1">
    <source>
        <dbReference type="ARBA" id="ARBA00004496"/>
    </source>
</evidence>
<dbReference type="InterPro" id="IPR011129">
    <property type="entry name" value="CSD"/>
</dbReference>
<accession>A0A1G1XX49</accession>
<dbReference type="GO" id="GO:0005737">
    <property type="term" value="C:cytoplasm"/>
    <property type="evidence" value="ECO:0007669"/>
    <property type="project" value="UniProtKB-SubCell"/>
</dbReference>
<sequence length="66" mass="7233">MQGTIKKLVTDKNFGFISQAGEQKDLFFHANELDGVAFSDLREGDMVSFEVSEGQKGPAAVKVKKI</sequence>
<gene>
    <name evidence="4" type="ORF">A2729_05295</name>
</gene>
<dbReference type="PRINTS" id="PR00050">
    <property type="entry name" value="COLDSHOCK"/>
</dbReference>
<evidence type="ECO:0000259" key="3">
    <source>
        <dbReference type="PROSITE" id="PS51857"/>
    </source>
</evidence>
<dbReference type="STRING" id="1797532.A2729_05295"/>
<dbReference type="CDD" id="cd04458">
    <property type="entry name" value="CSP_CDS"/>
    <property type="match status" value="1"/>
</dbReference>
<organism evidence="4 5">
    <name type="scientific">Candidatus Buchananbacteria bacterium RIFCSPHIGHO2_01_FULL_39_14</name>
    <dbReference type="NCBI Taxonomy" id="1797532"/>
    <lineage>
        <taxon>Bacteria</taxon>
        <taxon>Candidatus Buchananiibacteriota</taxon>
    </lineage>
</organism>
<dbReference type="InterPro" id="IPR012156">
    <property type="entry name" value="Cold_shock_CspA"/>
</dbReference>
<comment type="subcellular location">
    <subcellularLocation>
        <location evidence="1">Cytoplasm</location>
    </subcellularLocation>
</comment>
<keyword evidence="2" id="KW-0963">Cytoplasm</keyword>
<protein>
    <submittedName>
        <fullName evidence="4">Cold-shock protein</fullName>
    </submittedName>
</protein>
<dbReference type="Pfam" id="PF00313">
    <property type="entry name" value="CSD"/>
    <property type="match status" value="1"/>
</dbReference>
<proteinExistence type="predicted"/>
<comment type="caution">
    <text evidence="4">The sequence shown here is derived from an EMBL/GenBank/DDBJ whole genome shotgun (WGS) entry which is preliminary data.</text>
</comment>
<dbReference type="EMBL" id="MHIB01000028">
    <property type="protein sequence ID" value="OGY43867.1"/>
    <property type="molecule type" value="Genomic_DNA"/>
</dbReference>
<name>A0A1G1XX49_9BACT</name>
<evidence type="ECO:0000313" key="5">
    <source>
        <dbReference type="Proteomes" id="UP000178930"/>
    </source>
</evidence>
<dbReference type="Gene3D" id="2.40.50.140">
    <property type="entry name" value="Nucleic acid-binding proteins"/>
    <property type="match status" value="1"/>
</dbReference>
<dbReference type="SUPFAM" id="SSF50249">
    <property type="entry name" value="Nucleic acid-binding proteins"/>
    <property type="match status" value="1"/>
</dbReference>
<reference evidence="4 5" key="1">
    <citation type="journal article" date="2016" name="Nat. Commun.">
        <title>Thousands of microbial genomes shed light on interconnected biogeochemical processes in an aquifer system.</title>
        <authorList>
            <person name="Anantharaman K."/>
            <person name="Brown C.T."/>
            <person name="Hug L.A."/>
            <person name="Sharon I."/>
            <person name="Castelle C.J."/>
            <person name="Probst A.J."/>
            <person name="Thomas B.C."/>
            <person name="Singh A."/>
            <person name="Wilkins M.J."/>
            <person name="Karaoz U."/>
            <person name="Brodie E.L."/>
            <person name="Williams K.H."/>
            <person name="Hubbard S.S."/>
            <person name="Banfield J.F."/>
        </authorList>
    </citation>
    <scope>NUCLEOTIDE SEQUENCE [LARGE SCALE GENOMIC DNA]</scope>
</reference>
<dbReference type="AlphaFoldDB" id="A0A1G1XX49"/>
<dbReference type="PIRSF" id="PIRSF002599">
    <property type="entry name" value="Cold_shock_A"/>
    <property type="match status" value="1"/>
</dbReference>
<dbReference type="Proteomes" id="UP000178930">
    <property type="component" value="Unassembled WGS sequence"/>
</dbReference>
<dbReference type="InterPro" id="IPR002059">
    <property type="entry name" value="CSP_DNA-bd"/>
</dbReference>
<dbReference type="InterPro" id="IPR012340">
    <property type="entry name" value="NA-bd_OB-fold"/>
</dbReference>
<evidence type="ECO:0000256" key="2">
    <source>
        <dbReference type="ARBA" id="ARBA00022490"/>
    </source>
</evidence>
<dbReference type="SMART" id="SM00357">
    <property type="entry name" value="CSP"/>
    <property type="match status" value="1"/>
</dbReference>
<dbReference type="GO" id="GO:0003676">
    <property type="term" value="F:nucleic acid binding"/>
    <property type="evidence" value="ECO:0007669"/>
    <property type="project" value="InterPro"/>
</dbReference>
<evidence type="ECO:0000313" key="4">
    <source>
        <dbReference type="EMBL" id="OGY43867.1"/>
    </source>
</evidence>
<dbReference type="PROSITE" id="PS51857">
    <property type="entry name" value="CSD_2"/>
    <property type="match status" value="1"/>
</dbReference>
<feature type="domain" description="CSD" evidence="3">
    <location>
        <begin position="1"/>
        <end position="65"/>
    </location>
</feature>